<dbReference type="AlphaFoldDB" id="A0AAP0L9H2"/>
<organism evidence="2 3">
    <name type="scientific">Stephania cephalantha</name>
    <dbReference type="NCBI Taxonomy" id="152367"/>
    <lineage>
        <taxon>Eukaryota</taxon>
        <taxon>Viridiplantae</taxon>
        <taxon>Streptophyta</taxon>
        <taxon>Embryophyta</taxon>
        <taxon>Tracheophyta</taxon>
        <taxon>Spermatophyta</taxon>
        <taxon>Magnoliopsida</taxon>
        <taxon>Ranunculales</taxon>
        <taxon>Menispermaceae</taxon>
        <taxon>Menispermoideae</taxon>
        <taxon>Cissampelideae</taxon>
        <taxon>Stephania</taxon>
    </lineage>
</organism>
<comment type="caution">
    <text evidence="2">The sequence shown here is derived from an EMBL/GenBank/DDBJ whole genome shotgun (WGS) entry which is preliminary data.</text>
</comment>
<dbReference type="PANTHER" id="PTHR48437">
    <property type="entry name" value="INITIATOR BINDING DOMAIN-CONTAINING PROTEIN"/>
    <property type="match status" value="1"/>
</dbReference>
<gene>
    <name evidence="2" type="ORF">Scep_001651</name>
</gene>
<dbReference type="Proteomes" id="UP001419268">
    <property type="component" value="Unassembled WGS sequence"/>
</dbReference>
<dbReference type="GO" id="GO:0016757">
    <property type="term" value="F:glycosyltransferase activity"/>
    <property type="evidence" value="ECO:0007669"/>
    <property type="project" value="InterPro"/>
</dbReference>
<protein>
    <submittedName>
        <fullName evidence="2">Uncharacterized protein</fullName>
    </submittedName>
</protein>
<evidence type="ECO:0000313" key="3">
    <source>
        <dbReference type="Proteomes" id="UP001419268"/>
    </source>
</evidence>
<keyword evidence="1" id="KW-0812">Transmembrane</keyword>
<accession>A0AAP0L9H2</accession>
<reference evidence="2 3" key="1">
    <citation type="submission" date="2024-01" db="EMBL/GenBank/DDBJ databases">
        <title>Genome assemblies of Stephania.</title>
        <authorList>
            <person name="Yang L."/>
        </authorList>
    </citation>
    <scope>NUCLEOTIDE SEQUENCE [LARGE SCALE GENOMIC DNA]</scope>
    <source>
        <strain evidence="2">JXDWG</strain>
        <tissue evidence="2">Leaf</tissue>
    </source>
</reference>
<dbReference type="PANTHER" id="PTHR48437:SF1">
    <property type="entry name" value="INITIATOR BINDING DOMAIN-CONTAINING PROTEIN"/>
    <property type="match status" value="1"/>
</dbReference>
<sequence length="96" mass="10762">MNAEKIAMSIGGERLESMIGRVEEEELPSFEFGAFDVVGSVGRGRKLVDKGFLDQFVAEGAVNRHTMRRLIGSIRVVCVRIICVIRLGFWAWFGKD</sequence>
<name>A0AAP0L9H2_9MAGN</name>
<evidence type="ECO:0000313" key="2">
    <source>
        <dbReference type="EMBL" id="KAK9166460.1"/>
    </source>
</evidence>
<feature type="transmembrane region" description="Helical" evidence="1">
    <location>
        <begin position="74"/>
        <end position="93"/>
    </location>
</feature>
<keyword evidence="3" id="KW-1185">Reference proteome</keyword>
<dbReference type="EMBL" id="JBBNAG010000001">
    <property type="protein sequence ID" value="KAK9166460.1"/>
    <property type="molecule type" value="Genomic_DNA"/>
</dbReference>
<proteinExistence type="predicted"/>
<keyword evidence="1" id="KW-0472">Membrane</keyword>
<keyword evidence="1" id="KW-1133">Transmembrane helix</keyword>
<evidence type="ECO:0000256" key="1">
    <source>
        <dbReference type="SAM" id="Phobius"/>
    </source>
</evidence>
<dbReference type="InterPro" id="IPR007657">
    <property type="entry name" value="Glycosyltransferase_61"/>
</dbReference>